<keyword evidence="4" id="KW-0813">Transport</keyword>
<dbReference type="AlphaFoldDB" id="A0A316UZ05"/>
<feature type="compositionally biased region" description="Polar residues" evidence="12">
    <location>
        <begin position="182"/>
        <end position="193"/>
    </location>
</feature>
<dbReference type="PROSITE" id="PS50195">
    <property type="entry name" value="PX"/>
    <property type="match status" value="1"/>
</dbReference>
<organism evidence="15 16">
    <name type="scientific">Jaminaea rosea</name>
    <dbReference type="NCBI Taxonomy" id="1569628"/>
    <lineage>
        <taxon>Eukaryota</taxon>
        <taxon>Fungi</taxon>
        <taxon>Dikarya</taxon>
        <taxon>Basidiomycota</taxon>
        <taxon>Ustilaginomycotina</taxon>
        <taxon>Exobasidiomycetes</taxon>
        <taxon>Microstromatales</taxon>
        <taxon>Microstromatales incertae sedis</taxon>
        <taxon>Jaminaea</taxon>
    </lineage>
</organism>
<evidence type="ECO:0000313" key="16">
    <source>
        <dbReference type="Proteomes" id="UP000245884"/>
    </source>
</evidence>
<evidence type="ECO:0000313" key="15">
    <source>
        <dbReference type="EMBL" id="PWN30547.1"/>
    </source>
</evidence>
<dbReference type="Gene3D" id="1.20.5.110">
    <property type="match status" value="1"/>
</dbReference>
<dbReference type="Gene3D" id="3.30.1520.10">
    <property type="entry name" value="Phox-like domain"/>
    <property type="match status" value="1"/>
</dbReference>
<dbReference type="EMBL" id="KZ819662">
    <property type="protein sequence ID" value="PWN30547.1"/>
    <property type="molecule type" value="Genomic_DNA"/>
</dbReference>
<feature type="domain" description="T-SNARE coiled-coil homology" evidence="13">
    <location>
        <begin position="221"/>
        <end position="283"/>
    </location>
</feature>
<keyword evidence="7" id="KW-0175">Coiled coil</keyword>
<feature type="region of interest" description="Disordered" evidence="12">
    <location>
        <begin position="83"/>
        <end position="105"/>
    </location>
</feature>
<dbReference type="OrthoDB" id="428895at2759"/>
<dbReference type="GO" id="GO:0000329">
    <property type="term" value="C:fungal-type vacuole membrane"/>
    <property type="evidence" value="ECO:0007669"/>
    <property type="project" value="UniProtKB-ARBA"/>
</dbReference>
<evidence type="ECO:0000256" key="8">
    <source>
        <dbReference type="ARBA" id="ARBA00023121"/>
    </source>
</evidence>
<comment type="function">
    <text evidence="11">Essential for proper morphogenesis of the vacuole. May exist as structural reinforcement on the surface of the vacuolar membrane and be required for maintenance against rupture by osmotic pressure.</text>
</comment>
<dbReference type="STRING" id="1569628.A0A316UZ05"/>
<reference evidence="15 16" key="1">
    <citation type="journal article" date="2018" name="Mol. Biol. Evol.">
        <title>Broad Genomic Sampling Reveals a Smut Pathogenic Ancestry of the Fungal Clade Ustilaginomycotina.</title>
        <authorList>
            <person name="Kijpornyongpan T."/>
            <person name="Mondo S.J."/>
            <person name="Barry K."/>
            <person name="Sandor L."/>
            <person name="Lee J."/>
            <person name="Lipzen A."/>
            <person name="Pangilinan J."/>
            <person name="LaButti K."/>
            <person name="Hainaut M."/>
            <person name="Henrissat B."/>
            <person name="Grigoriev I.V."/>
            <person name="Spatafora J.W."/>
            <person name="Aime M.C."/>
        </authorList>
    </citation>
    <scope>NUCLEOTIDE SEQUENCE [LARGE SCALE GENOMIC DNA]</scope>
    <source>
        <strain evidence="15 16">MCA 5214</strain>
    </source>
</reference>
<sequence>MASSSSTPLQSISIPRSERRTLPSPHVVYAIVVRLPVRTWTVYRRYSEFVELHRALSTGQIPPAPLPPKESVRRTWRGMASTLGLGGTSSGASTSASASTSDDPLLEERRQGLEQYLRAIVASPQDRWREAEAFRDFVELPRRESAKSLMPVGDGSVHDGGSDAGLSSKGGAGHRYVPGSYSAPTAQNTTRTLGSPPAHQPAVETPQTLQQSSSQLYASQQAQFDRQDAALDDLTAVLRRQRQMGMAINQELTEQTELLDGLDEEVRATQGRLTKNERDIKRLG</sequence>
<feature type="compositionally biased region" description="Low complexity" evidence="12">
    <location>
        <begin position="207"/>
        <end position="221"/>
    </location>
</feature>
<dbReference type="GO" id="GO:0030659">
    <property type="term" value="C:cytoplasmic vesicle membrane"/>
    <property type="evidence" value="ECO:0007669"/>
    <property type="project" value="UniProtKB-SubCell"/>
</dbReference>
<dbReference type="GO" id="GO:0097576">
    <property type="term" value="P:vacuole fusion"/>
    <property type="evidence" value="ECO:0007669"/>
    <property type="project" value="UniProtKB-ARBA"/>
</dbReference>
<dbReference type="SMART" id="SM00312">
    <property type="entry name" value="PX"/>
    <property type="match status" value="1"/>
</dbReference>
<evidence type="ECO:0000256" key="11">
    <source>
        <dbReference type="ARBA" id="ARBA00054927"/>
    </source>
</evidence>
<dbReference type="SUPFAM" id="SSF64268">
    <property type="entry name" value="PX domain"/>
    <property type="match status" value="1"/>
</dbReference>
<dbReference type="PROSITE" id="PS50192">
    <property type="entry name" value="T_SNARE"/>
    <property type="match status" value="1"/>
</dbReference>
<dbReference type="InterPro" id="IPR000727">
    <property type="entry name" value="T_SNARE_dom"/>
</dbReference>
<feature type="compositionally biased region" description="Low complexity" evidence="12">
    <location>
        <begin position="90"/>
        <end position="101"/>
    </location>
</feature>
<evidence type="ECO:0000259" key="13">
    <source>
        <dbReference type="PROSITE" id="PS50192"/>
    </source>
</evidence>
<dbReference type="CDD" id="cd06897">
    <property type="entry name" value="PX_SNARE"/>
    <property type="match status" value="1"/>
</dbReference>
<evidence type="ECO:0000256" key="6">
    <source>
        <dbReference type="ARBA" id="ARBA00022927"/>
    </source>
</evidence>
<keyword evidence="10" id="KW-0968">Cytoplasmic vesicle</keyword>
<evidence type="ECO:0000256" key="1">
    <source>
        <dbReference type="ARBA" id="ARBA00004116"/>
    </source>
</evidence>
<evidence type="ECO:0000256" key="2">
    <source>
        <dbReference type="ARBA" id="ARBA00004180"/>
    </source>
</evidence>
<dbReference type="InterPro" id="IPR036871">
    <property type="entry name" value="PX_dom_sf"/>
</dbReference>
<keyword evidence="5" id="KW-0926">Vacuole</keyword>
<dbReference type="GO" id="GO:0007034">
    <property type="term" value="P:vacuolar transport"/>
    <property type="evidence" value="ECO:0007669"/>
    <property type="project" value="UniProtKB-ARBA"/>
</dbReference>
<dbReference type="InterPro" id="IPR001683">
    <property type="entry name" value="PX_dom"/>
</dbReference>
<dbReference type="SUPFAM" id="SSF58038">
    <property type="entry name" value="SNARE fusion complex"/>
    <property type="match status" value="1"/>
</dbReference>
<keyword evidence="6" id="KW-0653">Protein transport</keyword>
<dbReference type="InterPro" id="IPR052467">
    <property type="entry name" value="Sorting_nexin_PX-domain"/>
</dbReference>
<dbReference type="Pfam" id="PF00787">
    <property type="entry name" value="PX"/>
    <property type="match status" value="1"/>
</dbReference>
<dbReference type="PANTHER" id="PTHR15813">
    <property type="entry name" value="SORTING NEXIN-22 AND 24"/>
    <property type="match status" value="1"/>
</dbReference>
<dbReference type="CDD" id="cd15858">
    <property type="entry name" value="SNARE_VAM7"/>
    <property type="match status" value="1"/>
</dbReference>
<keyword evidence="8" id="KW-0446">Lipid-binding</keyword>
<dbReference type="Proteomes" id="UP000245884">
    <property type="component" value="Unassembled WGS sequence"/>
</dbReference>
<dbReference type="GeneID" id="37025503"/>
<name>A0A316UZ05_9BASI</name>
<evidence type="ECO:0000256" key="10">
    <source>
        <dbReference type="ARBA" id="ARBA00023329"/>
    </source>
</evidence>
<feature type="region of interest" description="Disordered" evidence="12">
    <location>
        <begin position="149"/>
        <end position="221"/>
    </location>
</feature>
<feature type="domain" description="PX" evidence="14">
    <location>
        <begin position="7"/>
        <end position="144"/>
    </location>
</feature>
<dbReference type="PANTHER" id="PTHR15813:SF9">
    <property type="entry name" value="PX DOMAIN-CONTAINING PROTEIN"/>
    <property type="match status" value="1"/>
</dbReference>
<keyword evidence="16" id="KW-1185">Reference proteome</keyword>
<dbReference type="GO" id="GO:0016192">
    <property type="term" value="P:vesicle-mediated transport"/>
    <property type="evidence" value="ECO:0007669"/>
    <property type="project" value="UniProtKB-ARBA"/>
</dbReference>
<dbReference type="GO" id="GO:0015031">
    <property type="term" value="P:protein transport"/>
    <property type="evidence" value="ECO:0007669"/>
    <property type="project" value="UniProtKB-KW"/>
</dbReference>
<evidence type="ECO:0000256" key="12">
    <source>
        <dbReference type="SAM" id="MobiDB-lite"/>
    </source>
</evidence>
<comment type="similarity">
    <text evidence="3">Belongs to the sorting nexin family.</text>
</comment>
<evidence type="ECO:0000256" key="4">
    <source>
        <dbReference type="ARBA" id="ARBA00022448"/>
    </source>
</evidence>
<dbReference type="SMART" id="SM00397">
    <property type="entry name" value="t_SNARE"/>
    <property type="match status" value="1"/>
</dbReference>
<proteinExistence type="inferred from homology"/>
<evidence type="ECO:0000256" key="5">
    <source>
        <dbReference type="ARBA" id="ARBA00022554"/>
    </source>
</evidence>
<evidence type="ECO:0000259" key="14">
    <source>
        <dbReference type="PROSITE" id="PS50195"/>
    </source>
</evidence>
<dbReference type="FunFam" id="1.20.5.110:FF:000058">
    <property type="entry name" value="VAM7p Vacuolar SNARE protein"/>
    <property type="match status" value="1"/>
</dbReference>
<gene>
    <name evidence="15" type="ORF">BDZ90DRAFT_17031</name>
</gene>
<evidence type="ECO:0000256" key="9">
    <source>
        <dbReference type="ARBA" id="ARBA00023136"/>
    </source>
</evidence>
<protein>
    <submittedName>
        <fullName evidence="15">Phox-like protein</fullName>
    </submittedName>
</protein>
<evidence type="ECO:0000256" key="3">
    <source>
        <dbReference type="ARBA" id="ARBA00010883"/>
    </source>
</evidence>
<dbReference type="GO" id="GO:1901981">
    <property type="term" value="F:phosphatidylinositol phosphate binding"/>
    <property type="evidence" value="ECO:0007669"/>
    <property type="project" value="TreeGrafter"/>
</dbReference>
<dbReference type="RefSeq" id="XP_025365159.1">
    <property type="nucleotide sequence ID" value="XM_025503680.1"/>
</dbReference>
<accession>A0A316UZ05</accession>
<keyword evidence="9" id="KW-0472">Membrane</keyword>
<comment type="subcellular location">
    <subcellularLocation>
        <location evidence="2">Cytoplasmic vesicle membrane</location>
        <topology evidence="2">Peripheral membrane protein</topology>
        <orientation evidence="2">Cytoplasmic side</orientation>
    </subcellularLocation>
    <subcellularLocation>
        <location evidence="1">Vacuole</location>
    </subcellularLocation>
</comment>
<evidence type="ECO:0000256" key="7">
    <source>
        <dbReference type="ARBA" id="ARBA00023054"/>
    </source>
</evidence>